<proteinExistence type="predicted"/>
<dbReference type="InterPro" id="IPR013078">
    <property type="entry name" value="His_Pase_superF_clade-1"/>
</dbReference>
<dbReference type="RefSeq" id="WP_344008862.1">
    <property type="nucleotide sequence ID" value="NZ_BAAAMY010000012.1"/>
</dbReference>
<keyword evidence="3" id="KW-1185">Reference proteome</keyword>
<dbReference type="Pfam" id="PF00300">
    <property type="entry name" value="His_Phos_1"/>
    <property type="match status" value="1"/>
</dbReference>
<dbReference type="PANTHER" id="PTHR48100">
    <property type="entry name" value="BROAD-SPECIFICITY PHOSPHATASE YOR283W-RELATED"/>
    <property type="match status" value="1"/>
</dbReference>
<evidence type="ECO:0000256" key="1">
    <source>
        <dbReference type="SAM" id="MobiDB-lite"/>
    </source>
</evidence>
<feature type="region of interest" description="Disordered" evidence="1">
    <location>
        <begin position="218"/>
        <end position="237"/>
    </location>
</feature>
<dbReference type="CDD" id="cd07067">
    <property type="entry name" value="HP_PGM_like"/>
    <property type="match status" value="1"/>
</dbReference>
<dbReference type="SMART" id="SM00855">
    <property type="entry name" value="PGAM"/>
    <property type="match status" value="1"/>
</dbReference>
<dbReference type="PANTHER" id="PTHR48100:SF1">
    <property type="entry name" value="HISTIDINE PHOSPHATASE FAMILY PROTEIN-RELATED"/>
    <property type="match status" value="1"/>
</dbReference>
<comment type="caution">
    <text evidence="2">The sequence shown here is derived from an EMBL/GenBank/DDBJ whole genome shotgun (WGS) entry which is preliminary data.</text>
</comment>
<reference evidence="3" key="1">
    <citation type="journal article" date="2019" name="Int. J. Syst. Evol. Microbiol.">
        <title>The Global Catalogue of Microorganisms (GCM) 10K type strain sequencing project: providing services to taxonomists for standard genome sequencing and annotation.</title>
        <authorList>
            <consortium name="The Broad Institute Genomics Platform"/>
            <consortium name="The Broad Institute Genome Sequencing Center for Infectious Disease"/>
            <person name="Wu L."/>
            <person name="Ma J."/>
        </authorList>
    </citation>
    <scope>NUCLEOTIDE SEQUENCE [LARGE SCALE GENOMIC DNA]</scope>
    <source>
        <strain evidence="3">JCM 14046</strain>
    </source>
</reference>
<dbReference type="Proteomes" id="UP001501612">
    <property type="component" value="Unassembled WGS sequence"/>
</dbReference>
<name>A0ABP5B3E9_9ACTN</name>
<organism evidence="2 3">
    <name type="scientific">Nocardioides lentus</name>
    <dbReference type="NCBI Taxonomy" id="338077"/>
    <lineage>
        <taxon>Bacteria</taxon>
        <taxon>Bacillati</taxon>
        <taxon>Actinomycetota</taxon>
        <taxon>Actinomycetes</taxon>
        <taxon>Propionibacteriales</taxon>
        <taxon>Nocardioidaceae</taxon>
        <taxon>Nocardioides</taxon>
    </lineage>
</organism>
<evidence type="ECO:0008006" key="4">
    <source>
        <dbReference type="Google" id="ProtNLM"/>
    </source>
</evidence>
<accession>A0ABP5B3E9</accession>
<evidence type="ECO:0000313" key="2">
    <source>
        <dbReference type="EMBL" id="GAA1929410.1"/>
    </source>
</evidence>
<sequence>MSTGSGDRAPARGWGGAGESTTLLLVRHGVTAHTVDKRFSGGLASADPPLSEEGVAQARATAAWLAPSLPPGTALVTSPVRRTRETAAVLAETWDSAAPSLEHGFAEMEFGAWDGLTFAEVREQHGADLDAWLGRVDAVAGGHGESFAGVRERVLEGLGRTLAAHRGRTAVVVSHVTPIKVLVAEALAAPLEAVFRMELAPASLTVVSYHADADGGPDRPSLRLYNARPTGAAGPVA</sequence>
<evidence type="ECO:0000313" key="3">
    <source>
        <dbReference type="Proteomes" id="UP001501612"/>
    </source>
</evidence>
<gene>
    <name evidence="2" type="ORF">GCM10009737_34110</name>
</gene>
<protein>
    <recommendedName>
        <fullName evidence="4">Histidine phosphatase family protein</fullName>
    </recommendedName>
</protein>
<dbReference type="InterPro" id="IPR050275">
    <property type="entry name" value="PGM_Phosphatase"/>
</dbReference>
<dbReference type="InterPro" id="IPR029033">
    <property type="entry name" value="His_PPase_superfam"/>
</dbReference>
<dbReference type="EMBL" id="BAAAMY010000012">
    <property type="protein sequence ID" value="GAA1929410.1"/>
    <property type="molecule type" value="Genomic_DNA"/>
</dbReference>
<dbReference type="SUPFAM" id="SSF53254">
    <property type="entry name" value="Phosphoglycerate mutase-like"/>
    <property type="match status" value="1"/>
</dbReference>
<dbReference type="Gene3D" id="3.40.50.1240">
    <property type="entry name" value="Phosphoglycerate mutase-like"/>
    <property type="match status" value="1"/>
</dbReference>